<evidence type="ECO:0000256" key="5">
    <source>
        <dbReference type="ARBA" id="ARBA00022833"/>
    </source>
</evidence>
<dbReference type="SUPFAM" id="SSF57667">
    <property type="entry name" value="beta-beta-alpha zinc fingers"/>
    <property type="match status" value="4"/>
</dbReference>
<dbReference type="AlphaFoldDB" id="A0A147BCL7"/>
<evidence type="ECO:0008006" key="13">
    <source>
        <dbReference type="Google" id="ProtNLM"/>
    </source>
</evidence>
<name>A0A147BCL7_IXORI</name>
<dbReference type="GO" id="GO:0005634">
    <property type="term" value="C:nucleus"/>
    <property type="evidence" value="ECO:0007669"/>
    <property type="project" value="UniProtKB-SubCell"/>
</dbReference>
<dbReference type="EMBL" id="GEGO01006887">
    <property type="protein sequence ID" value="JAR88517.1"/>
    <property type="molecule type" value="Transcribed_RNA"/>
</dbReference>
<proteinExistence type="predicted"/>
<dbReference type="PROSITE" id="PS50157">
    <property type="entry name" value="ZINC_FINGER_C2H2_2"/>
    <property type="match status" value="6"/>
</dbReference>
<dbReference type="InterPro" id="IPR036236">
    <property type="entry name" value="Znf_C2H2_sf"/>
</dbReference>
<dbReference type="GO" id="GO:0008270">
    <property type="term" value="F:zinc ion binding"/>
    <property type="evidence" value="ECO:0007669"/>
    <property type="project" value="UniProtKB-KW"/>
</dbReference>
<protein>
    <recommendedName>
        <fullName evidence="13">Regulation of transcription</fullName>
    </recommendedName>
</protein>
<feature type="domain" description="C2H2-type" evidence="10">
    <location>
        <begin position="364"/>
        <end position="391"/>
    </location>
</feature>
<dbReference type="InterPro" id="IPR050331">
    <property type="entry name" value="Zinc_finger"/>
</dbReference>
<dbReference type="InterPro" id="IPR013087">
    <property type="entry name" value="Znf_C2H2_type"/>
</dbReference>
<keyword evidence="5" id="KW-0862">Zinc</keyword>
<keyword evidence="3" id="KW-0677">Repeat</keyword>
<dbReference type="PANTHER" id="PTHR16515">
    <property type="entry name" value="PR DOMAIN ZINC FINGER PROTEIN"/>
    <property type="match status" value="1"/>
</dbReference>
<keyword evidence="2" id="KW-0479">Metal-binding</keyword>
<dbReference type="FunFam" id="3.30.160.60:FF:000218">
    <property type="entry name" value="Zinc finger protein 10"/>
    <property type="match status" value="1"/>
</dbReference>
<sequence>MGRSAPASRNAKVCEDHFEAKEFKTDLVNGRRKLKANAVPSLLLNAEWNFPTTETRDGDIAPSPEVHSGVLSDSVVLMPEPAAKPPCDAPQAETVELHESGLNRAKKPELTSYLEQKKCWKTEEERGTVRQSTSHTFIADQIRTSEKGTIGGSSSWDATVPNALSTKTVCGSKGCEYVKENMVPVPAPRTLHKPVECTEFFPSDGGACSKDVGCLPEPTTDILFKCCFCTHITRDQRGILDHLVFHNCEQQLKCQHCPKSFSKGENLGCHTEIHKPEKTFECKLCPAEFRKNSDLVSHIQTHTGKNHFRCGECLKVFAQVSSLSFHMQSHRGEKPYKCQQCPEAFAWKGALLHHIKAHASNRSFKCTSCPKSFVRSRDCTAHMRTHAGDRPYKCVQCHKAFTQKPTLSRHMRIHKREVPYKCKWCPLSFSRSEK</sequence>
<dbReference type="FunFam" id="3.30.160.60:FF:000100">
    <property type="entry name" value="Zinc finger 45-like"/>
    <property type="match status" value="1"/>
</dbReference>
<dbReference type="Gene3D" id="3.30.160.60">
    <property type="entry name" value="Classic Zinc Finger"/>
    <property type="match status" value="5"/>
</dbReference>
<dbReference type="GO" id="GO:0048598">
    <property type="term" value="P:embryonic morphogenesis"/>
    <property type="evidence" value="ECO:0007669"/>
    <property type="project" value="UniProtKB-ARBA"/>
</dbReference>
<evidence type="ECO:0000256" key="6">
    <source>
        <dbReference type="ARBA" id="ARBA00023125"/>
    </source>
</evidence>
<evidence type="ECO:0000256" key="2">
    <source>
        <dbReference type="ARBA" id="ARBA00022723"/>
    </source>
</evidence>
<keyword evidence="4 8" id="KW-0863">Zinc-finger</keyword>
<dbReference type="GO" id="GO:0003677">
    <property type="term" value="F:DNA binding"/>
    <property type="evidence" value="ECO:0007669"/>
    <property type="project" value="UniProtKB-UniRule"/>
</dbReference>
<feature type="domain" description="C2H2-type" evidence="10">
    <location>
        <begin position="280"/>
        <end position="307"/>
    </location>
</feature>
<evidence type="ECO:0000259" key="11">
    <source>
        <dbReference type="PROSITE" id="PS50950"/>
    </source>
</evidence>
<evidence type="ECO:0000259" key="10">
    <source>
        <dbReference type="PROSITE" id="PS50157"/>
    </source>
</evidence>
<evidence type="ECO:0000256" key="8">
    <source>
        <dbReference type="PROSITE-ProRule" id="PRU00042"/>
    </source>
</evidence>
<dbReference type="PROSITE" id="PS00028">
    <property type="entry name" value="ZINC_FINGER_C2H2_1"/>
    <property type="match status" value="6"/>
</dbReference>
<evidence type="ECO:0000256" key="3">
    <source>
        <dbReference type="ARBA" id="ARBA00022737"/>
    </source>
</evidence>
<dbReference type="PANTHER" id="PTHR16515:SF49">
    <property type="entry name" value="GASTRULA ZINC FINGER PROTEIN XLCGF49.1-LIKE-RELATED"/>
    <property type="match status" value="1"/>
</dbReference>
<keyword evidence="7" id="KW-0539">Nucleus</keyword>
<dbReference type="FunFam" id="3.30.160.60:FF:000624">
    <property type="entry name" value="zinc finger protein 697"/>
    <property type="match status" value="1"/>
</dbReference>
<feature type="domain" description="C2H2-type" evidence="10">
    <location>
        <begin position="252"/>
        <end position="279"/>
    </location>
</feature>
<dbReference type="PROSITE" id="PS50950">
    <property type="entry name" value="ZF_THAP"/>
    <property type="match status" value="1"/>
</dbReference>
<evidence type="ECO:0000256" key="4">
    <source>
        <dbReference type="ARBA" id="ARBA00022771"/>
    </source>
</evidence>
<dbReference type="SMART" id="SM00355">
    <property type="entry name" value="ZnF_C2H2"/>
    <property type="match status" value="7"/>
</dbReference>
<keyword evidence="6 9" id="KW-0238">DNA-binding</keyword>
<dbReference type="GO" id="GO:0010468">
    <property type="term" value="P:regulation of gene expression"/>
    <property type="evidence" value="ECO:0007669"/>
    <property type="project" value="TreeGrafter"/>
</dbReference>
<evidence type="ECO:0000256" key="1">
    <source>
        <dbReference type="ARBA" id="ARBA00004123"/>
    </source>
</evidence>
<accession>A0A147BCL7</accession>
<evidence type="ECO:0000313" key="12">
    <source>
        <dbReference type="EMBL" id="JAR88517.1"/>
    </source>
</evidence>
<reference evidence="12" key="1">
    <citation type="journal article" date="2018" name="PLoS Negl. Trop. Dis.">
        <title>Sialome diversity of ticks revealed by RNAseq of single tick salivary glands.</title>
        <authorList>
            <person name="Perner J."/>
            <person name="Kropackova S."/>
            <person name="Kopacek P."/>
            <person name="Ribeiro J.M."/>
        </authorList>
    </citation>
    <scope>NUCLEOTIDE SEQUENCE</scope>
    <source>
        <strain evidence="12">Siblings of single egg batch collected in Ceske Budejovice</strain>
        <tissue evidence="12">Salivary glands</tissue>
    </source>
</reference>
<evidence type="ECO:0000256" key="9">
    <source>
        <dbReference type="PROSITE-ProRule" id="PRU00309"/>
    </source>
</evidence>
<evidence type="ECO:0000256" key="7">
    <source>
        <dbReference type="ARBA" id="ARBA00023242"/>
    </source>
</evidence>
<dbReference type="Pfam" id="PF00096">
    <property type="entry name" value="zf-C2H2"/>
    <property type="match status" value="3"/>
</dbReference>
<dbReference type="InterPro" id="IPR006612">
    <property type="entry name" value="THAP_Znf"/>
</dbReference>
<feature type="domain" description="C2H2-type" evidence="10">
    <location>
        <begin position="336"/>
        <end position="363"/>
    </location>
</feature>
<feature type="domain" description="C2H2-type" evidence="10">
    <location>
        <begin position="308"/>
        <end position="335"/>
    </location>
</feature>
<organism evidence="12">
    <name type="scientific">Ixodes ricinus</name>
    <name type="common">Common tick</name>
    <name type="synonym">Acarus ricinus</name>
    <dbReference type="NCBI Taxonomy" id="34613"/>
    <lineage>
        <taxon>Eukaryota</taxon>
        <taxon>Metazoa</taxon>
        <taxon>Ecdysozoa</taxon>
        <taxon>Arthropoda</taxon>
        <taxon>Chelicerata</taxon>
        <taxon>Arachnida</taxon>
        <taxon>Acari</taxon>
        <taxon>Parasitiformes</taxon>
        <taxon>Ixodida</taxon>
        <taxon>Ixodoidea</taxon>
        <taxon>Ixodidae</taxon>
        <taxon>Ixodinae</taxon>
        <taxon>Ixodes</taxon>
    </lineage>
</organism>
<feature type="domain" description="C2H2-type" evidence="10">
    <location>
        <begin position="392"/>
        <end position="419"/>
    </location>
</feature>
<feature type="domain" description="THAP-type" evidence="11">
    <location>
        <begin position="1"/>
        <end position="43"/>
    </location>
</feature>
<comment type="subcellular location">
    <subcellularLocation>
        <location evidence="1">Nucleus</location>
    </subcellularLocation>
</comment>